<accession>A0A8A1M733</accession>
<dbReference type="AlphaFoldDB" id="A0A8A1M733"/>
<dbReference type="EMBL" id="CP069111">
    <property type="protein sequence ID" value="QSS62308.1"/>
    <property type="molecule type" value="Genomic_DNA"/>
</dbReference>
<sequence length="104" mass="11250">MFISSCAERTETQLSAVPLRFGGLFILANGSLQPPVTSNSIKNHRYRIISTATTLPLFVFQRLCSRNRSSRYIALICAEPGPIFISAGGAGVSVSQCRNARGCQ</sequence>
<organism evidence="1 2">
    <name type="scientific">Ajellomyces capsulatus</name>
    <name type="common">Darling's disease fungus</name>
    <name type="synonym">Histoplasma capsulatum</name>
    <dbReference type="NCBI Taxonomy" id="5037"/>
    <lineage>
        <taxon>Eukaryota</taxon>
        <taxon>Fungi</taxon>
        <taxon>Dikarya</taxon>
        <taxon>Ascomycota</taxon>
        <taxon>Pezizomycotina</taxon>
        <taxon>Eurotiomycetes</taxon>
        <taxon>Eurotiomycetidae</taxon>
        <taxon>Onygenales</taxon>
        <taxon>Ajellomycetaceae</taxon>
        <taxon>Histoplasma</taxon>
    </lineage>
</organism>
<protein>
    <submittedName>
        <fullName evidence="1">Uncharacterized protein</fullName>
    </submittedName>
</protein>
<evidence type="ECO:0000313" key="2">
    <source>
        <dbReference type="Proteomes" id="UP000663671"/>
    </source>
</evidence>
<proteinExistence type="predicted"/>
<gene>
    <name evidence="1" type="ORF">I7I51_04486</name>
</gene>
<name>A0A8A1M733_AJECA</name>
<dbReference type="Proteomes" id="UP000663671">
    <property type="component" value="Chromosome 5"/>
</dbReference>
<dbReference type="VEuPathDB" id="FungiDB:I7I51_04486"/>
<reference evidence="1" key="1">
    <citation type="submission" date="2021-01" db="EMBL/GenBank/DDBJ databases">
        <title>Chromosome-level genome assembly of a human fungal pathogen reveals clustering of transcriptionally co-regulated genes.</title>
        <authorList>
            <person name="Voorhies M."/>
            <person name="Cohen S."/>
            <person name="Shea T.P."/>
            <person name="Petrus S."/>
            <person name="Munoz J.F."/>
            <person name="Poplawski S."/>
            <person name="Goldman W.E."/>
            <person name="Michael T."/>
            <person name="Cuomo C.A."/>
            <person name="Sil A."/>
            <person name="Beyhan S."/>
        </authorList>
    </citation>
    <scope>NUCLEOTIDE SEQUENCE</scope>
    <source>
        <strain evidence="1">WU24</strain>
    </source>
</reference>
<evidence type="ECO:0000313" key="1">
    <source>
        <dbReference type="EMBL" id="QSS62308.1"/>
    </source>
</evidence>